<organism evidence="3 4">
    <name type="scientific">Streptosporangium carneum</name>
    <dbReference type="NCBI Taxonomy" id="47481"/>
    <lineage>
        <taxon>Bacteria</taxon>
        <taxon>Bacillati</taxon>
        <taxon>Actinomycetota</taxon>
        <taxon>Actinomycetes</taxon>
        <taxon>Streptosporangiales</taxon>
        <taxon>Streptosporangiaceae</taxon>
        <taxon>Streptosporangium</taxon>
    </lineage>
</organism>
<dbReference type="RefSeq" id="WP_271222981.1">
    <property type="nucleotide sequence ID" value="NZ_BAAAVD010000031.1"/>
</dbReference>
<dbReference type="InterPro" id="IPR029433">
    <property type="entry name" value="DUF4438_N"/>
</dbReference>
<reference evidence="3" key="2">
    <citation type="submission" date="2023-01" db="EMBL/GenBank/DDBJ databases">
        <authorList>
            <person name="Sun Q."/>
            <person name="Evtushenko L."/>
        </authorList>
    </citation>
    <scope>NUCLEOTIDE SEQUENCE</scope>
    <source>
        <strain evidence="3">VKM Ac-2007</strain>
    </source>
</reference>
<dbReference type="Proteomes" id="UP001143474">
    <property type="component" value="Unassembled WGS sequence"/>
</dbReference>
<evidence type="ECO:0000313" key="4">
    <source>
        <dbReference type="Proteomes" id="UP001143474"/>
    </source>
</evidence>
<protein>
    <submittedName>
        <fullName evidence="3">DUF4438 domain-containing protein</fullName>
    </submittedName>
</protein>
<feature type="domain" description="DUF4438" evidence="2">
    <location>
        <begin position="158"/>
        <end position="268"/>
    </location>
</feature>
<name>A0A9W6IB15_9ACTN</name>
<sequence>MTATVLAVNLLGVVEHPEIDGMNPYRIDAEGRPYVPAGDGGVVLGVRLGDSAFGFDADHAAPGACLVHPDPSARLALTAYACVGNEVVVRTGAARGARGRVVGKRGEAGRVIVSLSQEHLAALRPGDGMSVRAHGQGARLGVPGVELLNLDPRLLERLPLRIDAEGLAATVRGVVPSRLAGNGLGRPAQMWDLDVQVTPSTPGLAGLRLGDLVCLDDIDVRHNMGYRRGWRTLGVVVHGDSPLPGHGPGVTPIVSGPADRLTVTVDPDCEPGLTEDALHGVPY</sequence>
<dbReference type="Pfam" id="PF20999">
    <property type="entry name" value="DUF4438_C"/>
    <property type="match status" value="1"/>
</dbReference>
<dbReference type="InterPro" id="IPR048399">
    <property type="entry name" value="DUF4438_C"/>
</dbReference>
<comment type="caution">
    <text evidence="3">The sequence shown here is derived from an EMBL/GenBank/DDBJ whole genome shotgun (WGS) entry which is preliminary data.</text>
</comment>
<evidence type="ECO:0000259" key="1">
    <source>
        <dbReference type="Pfam" id="PF14505"/>
    </source>
</evidence>
<feature type="domain" description="DUF4438" evidence="1">
    <location>
        <begin position="25"/>
        <end position="156"/>
    </location>
</feature>
<proteinExistence type="predicted"/>
<evidence type="ECO:0000313" key="3">
    <source>
        <dbReference type="EMBL" id="GLK14751.1"/>
    </source>
</evidence>
<dbReference type="InterPro" id="IPR044909">
    <property type="entry name" value="TM_1086_sf"/>
</dbReference>
<dbReference type="AlphaFoldDB" id="A0A9W6IB15"/>
<dbReference type="InterPro" id="IPR044910">
    <property type="entry name" value="TM_1086_SG_dom"/>
</dbReference>
<evidence type="ECO:0000259" key="2">
    <source>
        <dbReference type="Pfam" id="PF20999"/>
    </source>
</evidence>
<dbReference type="Gene3D" id="2.40.10.170">
    <property type="match status" value="1"/>
</dbReference>
<dbReference type="Gene3D" id="4.10.1180.10">
    <property type="entry name" value="tm1086 domain"/>
    <property type="match status" value="1"/>
</dbReference>
<dbReference type="EMBL" id="BSEV01000036">
    <property type="protein sequence ID" value="GLK14751.1"/>
    <property type="molecule type" value="Genomic_DNA"/>
</dbReference>
<dbReference type="Pfam" id="PF14505">
    <property type="entry name" value="DUF4438"/>
    <property type="match status" value="1"/>
</dbReference>
<reference evidence="3" key="1">
    <citation type="journal article" date="2014" name="Int. J. Syst. Evol. Microbiol.">
        <title>Complete genome sequence of Corynebacterium casei LMG S-19264T (=DSM 44701T), isolated from a smear-ripened cheese.</title>
        <authorList>
            <consortium name="US DOE Joint Genome Institute (JGI-PGF)"/>
            <person name="Walter F."/>
            <person name="Albersmeier A."/>
            <person name="Kalinowski J."/>
            <person name="Ruckert C."/>
        </authorList>
    </citation>
    <scope>NUCLEOTIDE SEQUENCE</scope>
    <source>
        <strain evidence="3">VKM Ac-2007</strain>
    </source>
</reference>
<keyword evidence="4" id="KW-1185">Reference proteome</keyword>
<gene>
    <name evidence="3" type="ORF">GCM10017600_81630</name>
</gene>
<accession>A0A9W6IB15</accession>
<dbReference type="Gene3D" id="2.102.30.10">
    <property type="entry name" value="tm1086 (SG structure) domain"/>
    <property type="match status" value="1"/>
</dbReference>